<protein>
    <recommendedName>
        <fullName evidence="2">M23ase beta-sheet core domain-containing protein</fullName>
    </recommendedName>
</protein>
<gene>
    <name evidence="3" type="ORF">RxyAA322_00910</name>
</gene>
<dbReference type="AlphaFoldDB" id="A0A510HIQ4"/>
<dbReference type="InterPro" id="IPR016047">
    <property type="entry name" value="M23ase_b-sheet_dom"/>
</dbReference>
<dbReference type="SUPFAM" id="SSF51261">
    <property type="entry name" value="Duplicated hybrid motif"/>
    <property type="match status" value="1"/>
</dbReference>
<feature type="region of interest" description="Disordered" evidence="1">
    <location>
        <begin position="300"/>
        <end position="542"/>
    </location>
</feature>
<evidence type="ECO:0000259" key="2">
    <source>
        <dbReference type="Pfam" id="PF01551"/>
    </source>
</evidence>
<sequence>MSGFGWTRLAYLLAVLAVLTALVRLAEPASPGGTGEPERVGWSAEDPAPESTASEPREPPRGDVVSAPRASSRDPASAPAYAAVSRRKSPPVFYRPVRREPAGSPSADRPTPAPQGPADRVCRSVGQVPEGVRIVFPVPEEHSGSYEDTWGAPRPQGGHEGTDLMVPEGTPLYAMTAGTVVPVAGSNGNGWNTLGGYAVMIRAYHSIGPVREGDLFYYAHLRERSPLDIGGRVRPGEVVGFAGDTGEGPEGTRGRFPPHLHLGWYDGGGGRSQLASGAMNPYPLLEWIREHGGSISGGSDARYCIAPQEGPPVPSVGGTGWLYPDSPGERPDLDTGSSSPHPSPVVRRPRSSAERAPVVEKVPSPRKERPQLPNRSSPEPEERPRPPSPPEKTAGAVFPEKTETTTASRRLPAPSLPSAQEIREWVLTLIPRPSKEPDRTPPERAGELTAPERAPAEPCGRHRPCREDTEPESRQKKPRRAAAGEEETTAPETAPESATTGGETTASEAGDEPTSSGEGETTAPESGPATQAPRESPPDPAP</sequence>
<keyword evidence="4" id="KW-1185">Reference proteome</keyword>
<feature type="compositionally biased region" description="Low complexity" evidence="1">
    <location>
        <begin position="490"/>
        <end position="508"/>
    </location>
</feature>
<dbReference type="InterPro" id="IPR050570">
    <property type="entry name" value="Cell_wall_metabolism_enzyme"/>
</dbReference>
<dbReference type="RefSeq" id="WP_143526404.1">
    <property type="nucleotide sequence ID" value="NZ_AP019791.1"/>
</dbReference>
<evidence type="ECO:0000256" key="1">
    <source>
        <dbReference type="SAM" id="MobiDB-lite"/>
    </source>
</evidence>
<dbReference type="Pfam" id="PF01551">
    <property type="entry name" value="Peptidase_M23"/>
    <property type="match status" value="1"/>
</dbReference>
<dbReference type="CDD" id="cd12797">
    <property type="entry name" value="M23_peptidase"/>
    <property type="match status" value="1"/>
</dbReference>
<name>A0A510HIQ4_9ACTN</name>
<proteinExistence type="predicted"/>
<dbReference type="Proteomes" id="UP000318065">
    <property type="component" value="Chromosome"/>
</dbReference>
<dbReference type="GO" id="GO:0004222">
    <property type="term" value="F:metalloendopeptidase activity"/>
    <property type="evidence" value="ECO:0007669"/>
    <property type="project" value="TreeGrafter"/>
</dbReference>
<evidence type="ECO:0000313" key="3">
    <source>
        <dbReference type="EMBL" id="BBL78237.1"/>
    </source>
</evidence>
<dbReference type="InterPro" id="IPR011055">
    <property type="entry name" value="Dup_hybrid_motif"/>
</dbReference>
<feature type="domain" description="M23ase beta-sheet core" evidence="2">
    <location>
        <begin position="158"/>
        <end position="266"/>
    </location>
</feature>
<reference evidence="3" key="1">
    <citation type="journal article" date="2019" name="Microbiol. Resour. Announc.">
        <title>Complete Genome Sequence of Rubrobacter xylanophilus Strain AA3-22, Isolated from Arima Onsen in Japan.</title>
        <authorList>
            <person name="Tomariguchi N."/>
            <person name="Miyazaki K."/>
        </authorList>
    </citation>
    <scope>NUCLEOTIDE SEQUENCE [LARGE SCALE GENOMIC DNA]</scope>
    <source>
        <strain evidence="3">AA3-22</strain>
    </source>
</reference>
<feature type="compositionally biased region" description="Basic and acidic residues" evidence="1">
    <location>
        <begin position="465"/>
        <end position="475"/>
    </location>
</feature>
<dbReference type="PANTHER" id="PTHR21666">
    <property type="entry name" value="PEPTIDASE-RELATED"/>
    <property type="match status" value="1"/>
</dbReference>
<dbReference type="EMBL" id="AP019791">
    <property type="protein sequence ID" value="BBL78237.1"/>
    <property type="molecule type" value="Genomic_DNA"/>
</dbReference>
<feature type="compositionally biased region" description="Low complexity" evidence="1">
    <location>
        <begin position="337"/>
        <end position="346"/>
    </location>
</feature>
<accession>A0A510HIQ4</accession>
<feature type="compositionally biased region" description="Basic and acidic residues" evidence="1">
    <location>
        <begin position="433"/>
        <end position="446"/>
    </location>
</feature>
<feature type="compositionally biased region" description="Low complexity" evidence="1">
    <location>
        <begin position="66"/>
        <end position="84"/>
    </location>
</feature>
<organism evidence="3 4">
    <name type="scientific">Rubrobacter xylanophilus</name>
    <dbReference type="NCBI Taxonomy" id="49319"/>
    <lineage>
        <taxon>Bacteria</taxon>
        <taxon>Bacillati</taxon>
        <taxon>Actinomycetota</taxon>
        <taxon>Rubrobacteria</taxon>
        <taxon>Rubrobacterales</taxon>
        <taxon>Rubrobacteraceae</taxon>
        <taxon>Rubrobacter</taxon>
    </lineage>
</organism>
<feature type="region of interest" description="Disordered" evidence="1">
    <location>
        <begin position="28"/>
        <end position="121"/>
    </location>
</feature>
<dbReference type="PANTHER" id="PTHR21666:SF268">
    <property type="entry name" value="PEPTIDASE M23 DOMAIN-CONTAINING PROTEIN"/>
    <property type="match status" value="1"/>
</dbReference>
<dbReference type="Gene3D" id="2.70.70.10">
    <property type="entry name" value="Glucose Permease (Domain IIA)"/>
    <property type="match status" value="1"/>
</dbReference>
<evidence type="ECO:0000313" key="4">
    <source>
        <dbReference type="Proteomes" id="UP000318065"/>
    </source>
</evidence>
<dbReference type="OrthoDB" id="1099523at2"/>